<feature type="compositionally biased region" description="Low complexity" evidence="1">
    <location>
        <begin position="1"/>
        <end position="15"/>
    </location>
</feature>
<evidence type="ECO:0000313" key="2">
    <source>
        <dbReference type="EMBL" id="PLW28893.1"/>
    </source>
</evidence>
<evidence type="ECO:0000256" key="1">
    <source>
        <dbReference type="SAM" id="MobiDB-lite"/>
    </source>
</evidence>
<accession>A0A2N5TTQ5</accession>
<sequence>MANGRARAAHGPARGSPSPKWAGRAGLKLAKVLPSPNPFMKWAAHGLPVGTRKARNPLGTHGLPMGRFSQLPTVFDSGLILAIETGHGHGLDSGAVAVECSGAWPDGRPWAAQPSPLAAAGSSGRALPEKLARMVASEFILDATIRFKLGRRATNLNWMAASDVNSDATIRASIAGSGAVFKFFLQKAAQTRPKPNRVWAARWAPCPFAILIGKQFMTYPPGSV</sequence>
<evidence type="ECO:0000313" key="3">
    <source>
        <dbReference type="Proteomes" id="UP000235392"/>
    </source>
</evidence>
<organism evidence="2 3">
    <name type="scientific">Puccinia coronata f. sp. avenae</name>
    <dbReference type="NCBI Taxonomy" id="200324"/>
    <lineage>
        <taxon>Eukaryota</taxon>
        <taxon>Fungi</taxon>
        <taxon>Dikarya</taxon>
        <taxon>Basidiomycota</taxon>
        <taxon>Pucciniomycotina</taxon>
        <taxon>Pucciniomycetes</taxon>
        <taxon>Pucciniales</taxon>
        <taxon>Pucciniaceae</taxon>
        <taxon>Puccinia</taxon>
    </lineage>
</organism>
<gene>
    <name evidence="2" type="ORF">PCASD_15787</name>
</gene>
<protein>
    <submittedName>
        <fullName evidence="2">Uncharacterized protein</fullName>
    </submittedName>
</protein>
<name>A0A2N5TTQ5_9BASI</name>
<comment type="caution">
    <text evidence="2">The sequence shown here is derived from an EMBL/GenBank/DDBJ whole genome shotgun (WGS) entry which is preliminary data.</text>
</comment>
<dbReference type="Proteomes" id="UP000235392">
    <property type="component" value="Unassembled WGS sequence"/>
</dbReference>
<reference evidence="2 3" key="1">
    <citation type="submission" date="2017-11" db="EMBL/GenBank/DDBJ databases">
        <title>De novo assembly and phasing of dikaryotic genomes from two isolates of Puccinia coronata f. sp. avenae, the causal agent of oat crown rust.</title>
        <authorList>
            <person name="Miller M.E."/>
            <person name="Zhang Y."/>
            <person name="Omidvar V."/>
            <person name="Sperschneider J."/>
            <person name="Schwessinger B."/>
            <person name="Raley C."/>
            <person name="Palmer J.M."/>
            <person name="Garnica D."/>
            <person name="Upadhyaya N."/>
            <person name="Rathjen J."/>
            <person name="Taylor J.M."/>
            <person name="Park R.F."/>
            <person name="Dodds P.N."/>
            <person name="Hirsch C.D."/>
            <person name="Kianian S.F."/>
            <person name="Figueroa M."/>
        </authorList>
    </citation>
    <scope>NUCLEOTIDE SEQUENCE [LARGE SCALE GENOMIC DNA]</scope>
    <source>
        <strain evidence="2">12SD80</strain>
    </source>
</reference>
<proteinExistence type="predicted"/>
<dbReference type="AlphaFoldDB" id="A0A2N5TTQ5"/>
<feature type="region of interest" description="Disordered" evidence="1">
    <location>
        <begin position="1"/>
        <end position="22"/>
    </location>
</feature>
<dbReference type="EMBL" id="PGCI01000349">
    <property type="protein sequence ID" value="PLW28893.1"/>
    <property type="molecule type" value="Genomic_DNA"/>
</dbReference>